<evidence type="ECO:0000256" key="9">
    <source>
        <dbReference type="ARBA" id="ARBA00022763"/>
    </source>
</evidence>
<dbReference type="InterPro" id="IPR036397">
    <property type="entry name" value="RNaseH_sf"/>
</dbReference>
<dbReference type="InterPro" id="IPR001098">
    <property type="entry name" value="DNA-dir_DNA_pol_A_palm_dom"/>
</dbReference>
<organism evidence="22 24">
    <name type="scientific">Commensalibacter communis</name>
    <dbReference type="NCBI Taxonomy" id="2972786"/>
    <lineage>
        <taxon>Bacteria</taxon>
        <taxon>Pseudomonadati</taxon>
        <taxon>Pseudomonadota</taxon>
        <taxon>Alphaproteobacteria</taxon>
        <taxon>Acetobacterales</taxon>
        <taxon>Acetobacteraceae</taxon>
    </lineage>
</organism>
<keyword evidence="13 17" id="KW-0238">DNA-binding</keyword>
<dbReference type="SUPFAM" id="SSF88723">
    <property type="entry name" value="PIN domain-like"/>
    <property type="match status" value="1"/>
</dbReference>
<comment type="caution">
    <text evidence="22">The sequence shown here is derived from an EMBL/GenBank/DDBJ whole genome shotgun (WGS) entry which is preliminary data.</text>
</comment>
<dbReference type="Pfam" id="PF00476">
    <property type="entry name" value="DNA_pol_A"/>
    <property type="match status" value="1"/>
</dbReference>
<evidence type="ECO:0000256" key="2">
    <source>
        <dbReference type="ARBA" id="ARBA00011541"/>
    </source>
</evidence>
<keyword evidence="10 17" id="KW-0378">Hydrolase</keyword>
<evidence type="ECO:0000256" key="4">
    <source>
        <dbReference type="ARBA" id="ARBA00020311"/>
    </source>
</evidence>
<evidence type="ECO:0000259" key="20">
    <source>
        <dbReference type="SMART" id="SM00475"/>
    </source>
</evidence>
<dbReference type="InterPro" id="IPR020046">
    <property type="entry name" value="5-3_exonucl_a-hlix_arch_N"/>
</dbReference>
<dbReference type="CDD" id="cd09859">
    <property type="entry name" value="PIN_53EXO"/>
    <property type="match status" value="1"/>
</dbReference>
<feature type="domain" description="3'-5' exonuclease" evidence="19">
    <location>
        <begin position="325"/>
        <end position="517"/>
    </location>
</feature>
<keyword evidence="25" id="KW-1185">Reference proteome</keyword>
<dbReference type="InterPro" id="IPR002421">
    <property type="entry name" value="5-3_exonuclease"/>
</dbReference>
<dbReference type="Gene3D" id="1.20.1060.10">
    <property type="entry name" value="Taq DNA Polymerase, Chain T, domain 4"/>
    <property type="match status" value="1"/>
</dbReference>
<dbReference type="Pfam" id="PF01367">
    <property type="entry name" value="5_3_exonuc"/>
    <property type="match status" value="1"/>
</dbReference>
<dbReference type="PANTHER" id="PTHR10133:SF27">
    <property type="entry name" value="DNA POLYMERASE NU"/>
    <property type="match status" value="1"/>
</dbReference>
<evidence type="ECO:0000256" key="17">
    <source>
        <dbReference type="RuleBase" id="RU004460"/>
    </source>
</evidence>
<evidence type="ECO:0000256" key="18">
    <source>
        <dbReference type="SAM" id="MobiDB-lite"/>
    </source>
</evidence>
<dbReference type="RefSeq" id="WP_271789900.1">
    <property type="nucleotide sequence ID" value="NZ_CAMXCM010000002.1"/>
</dbReference>
<keyword evidence="7 17" id="KW-0235">DNA replication</keyword>
<dbReference type="FunFam" id="1.20.1060.10:FF:000001">
    <property type="entry name" value="DNA polymerase I"/>
    <property type="match status" value="1"/>
</dbReference>
<dbReference type="Proteomes" id="UP001154259">
    <property type="component" value="Unassembled WGS sequence"/>
</dbReference>
<dbReference type="InterPro" id="IPR029060">
    <property type="entry name" value="PIN-like_dom_sf"/>
</dbReference>
<keyword evidence="9 17" id="KW-0227">DNA damage</keyword>
<evidence type="ECO:0000313" key="24">
    <source>
        <dbReference type="Proteomes" id="UP001154255"/>
    </source>
</evidence>
<dbReference type="FunFam" id="1.10.150.20:FF:000002">
    <property type="entry name" value="DNA polymerase I"/>
    <property type="match status" value="1"/>
</dbReference>
<dbReference type="GO" id="GO:0004519">
    <property type="term" value="F:endonuclease activity"/>
    <property type="evidence" value="ECO:0007669"/>
    <property type="project" value="UniProtKB-KW"/>
</dbReference>
<evidence type="ECO:0000256" key="6">
    <source>
        <dbReference type="ARBA" id="ARBA00022695"/>
    </source>
</evidence>
<feature type="compositionally biased region" description="Low complexity" evidence="18">
    <location>
        <begin position="288"/>
        <end position="304"/>
    </location>
</feature>
<dbReference type="GO" id="GO:0003887">
    <property type="term" value="F:DNA-directed DNA polymerase activity"/>
    <property type="evidence" value="ECO:0007669"/>
    <property type="project" value="UniProtKB-UniRule"/>
</dbReference>
<keyword evidence="22" id="KW-0255">Endonuclease</keyword>
<evidence type="ECO:0000256" key="11">
    <source>
        <dbReference type="ARBA" id="ARBA00022839"/>
    </source>
</evidence>
<feature type="region of interest" description="Disordered" evidence="18">
    <location>
        <begin position="288"/>
        <end position="315"/>
    </location>
</feature>
<dbReference type="InterPro" id="IPR012337">
    <property type="entry name" value="RNaseH-like_sf"/>
</dbReference>
<dbReference type="Pfam" id="PF01612">
    <property type="entry name" value="DNA_pol_A_exo1"/>
    <property type="match status" value="1"/>
</dbReference>
<dbReference type="InterPro" id="IPR036279">
    <property type="entry name" value="5-3_exonuclease_C_sf"/>
</dbReference>
<evidence type="ECO:0000256" key="8">
    <source>
        <dbReference type="ARBA" id="ARBA00022722"/>
    </source>
</evidence>
<dbReference type="InterPro" id="IPR002298">
    <property type="entry name" value="DNA_polymerase_A"/>
</dbReference>
<evidence type="ECO:0000256" key="12">
    <source>
        <dbReference type="ARBA" id="ARBA00022932"/>
    </source>
</evidence>
<protein>
    <recommendedName>
        <fullName evidence="4 16">DNA polymerase I</fullName>
        <ecNumber evidence="3 16">2.7.7.7</ecNumber>
    </recommendedName>
</protein>
<dbReference type="SMART" id="SM00475">
    <property type="entry name" value="53EXOc"/>
    <property type="match status" value="1"/>
</dbReference>
<evidence type="ECO:0000256" key="5">
    <source>
        <dbReference type="ARBA" id="ARBA00022679"/>
    </source>
</evidence>
<comment type="catalytic activity">
    <reaction evidence="15 17">
        <text>DNA(n) + a 2'-deoxyribonucleoside 5'-triphosphate = DNA(n+1) + diphosphate</text>
        <dbReference type="Rhea" id="RHEA:22508"/>
        <dbReference type="Rhea" id="RHEA-COMP:17339"/>
        <dbReference type="Rhea" id="RHEA-COMP:17340"/>
        <dbReference type="ChEBI" id="CHEBI:33019"/>
        <dbReference type="ChEBI" id="CHEBI:61560"/>
        <dbReference type="ChEBI" id="CHEBI:173112"/>
        <dbReference type="EC" id="2.7.7.7"/>
    </reaction>
</comment>
<dbReference type="InterPro" id="IPR020045">
    <property type="entry name" value="DNA_polI_H3TH"/>
</dbReference>
<dbReference type="Gene3D" id="3.30.420.10">
    <property type="entry name" value="Ribonuclease H-like superfamily/Ribonuclease H"/>
    <property type="match status" value="1"/>
</dbReference>
<accession>A0A9W4TNT3</accession>
<evidence type="ECO:0000256" key="10">
    <source>
        <dbReference type="ARBA" id="ARBA00022801"/>
    </source>
</evidence>
<keyword evidence="8" id="KW-0540">Nuclease</keyword>
<dbReference type="Gene3D" id="3.40.50.1010">
    <property type="entry name" value="5'-nuclease"/>
    <property type="match status" value="1"/>
</dbReference>
<comment type="function">
    <text evidence="17">In addition to polymerase activity, this DNA polymerase exhibits 3'-5' and 5'-3' exonuclease activity.</text>
</comment>
<keyword evidence="11 17" id="KW-0269">Exonuclease</keyword>
<dbReference type="SUPFAM" id="SSF56672">
    <property type="entry name" value="DNA/RNA polymerases"/>
    <property type="match status" value="1"/>
</dbReference>
<dbReference type="SUPFAM" id="SSF53098">
    <property type="entry name" value="Ribonuclease H-like"/>
    <property type="match status" value="1"/>
</dbReference>
<gene>
    <name evidence="17" type="primary">polA</name>
    <name evidence="23" type="ORF">R53529_LOCUS1477</name>
    <name evidence="22" type="ORF">R53530_LOCUS956</name>
</gene>
<name>A0A9W4TNT3_9PROT</name>
<dbReference type="NCBIfam" id="NF004397">
    <property type="entry name" value="PRK05755.1"/>
    <property type="match status" value="1"/>
</dbReference>
<dbReference type="Gene3D" id="1.10.150.20">
    <property type="entry name" value="5' to 3' exonuclease, C-terminal subdomain"/>
    <property type="match status" value="2"/>
</dbReference>
<dbReference type="PROSITE" id="PS00447">
    <property type="entry name" value="DNA_POLYMERASE_A"/>
    <property type="match status" value="1"/>
</dbReference>
<dbReference type="EMBL" id="CAMXCM010000002">
    <property type="protein sequence ID" value="CAI3936270.1"/>
    <property type="molecule type" value="Genomic_DNA"/>
</dbReference>
<sequence>MSSSSAEKHLILVDGSGFIFRAFHGIPLMLDPSGTPVNAVYGFTNMMMKIIRERTASHMAVIFDAGRKTFRNDIYPAYKAQRPPPPEELIPQFALVKEASRLLGLPTIEMAGWEADDLIASYAKAMVKAGGQCTIISSDKDLMQLVNDHVCMQDPIKEKIIREPEVVAKFGVQPAQMISLQALMGDSVDNVPGVPGIGPKTAAALINEYGSLEEVLAAIPTMKASKRRDNLEEHQENARISYQLVQLKDDLDLPTPIDELGCCQTQEEPLIEWLQERGFRSILARYTKGQSASSQPSSLSKTASNPTQEESKDHSHILSPAYENYETITSIEQLQQWIKLAQDTHYCALDTETDSLNALQANIVGISMAIAPGKACYIPIAHQQDNLFEEQSAQQIHVAELITAFSPLFTDPSVLKIFHNAKYDFLVFKHNGFPIPTPYDDTMMISYVQAAGKHRHNMDELAELHLNHKTISYDDVTGTGRKRIIFAQVAIDKATDYAAEDADVTLRLWLLLRPEMRSLQVLSLYEEMERPLINVLTQMEQDGILINPDLLRSLSDEFSQKMAIQEKEIHQLAGKEFNVASPKQLGEVLFDEMDMPGGKRMKTGAWGTDSKVLQELSDKGHTIADQILTWRQLAKLKSTYTDALIDQINPQTKRVHTSFNMVGTVTGRLSSTDPNLQNIPIRSEEGGKIRAAFISAPGHVLVSADYSQIELRLLAHVANIPQLKDSFIHNEDIHARTASEVFNTPIEGMSSLVRRQAKAINFGIIYGISAFGLAKQLGVSSSVAKQYIDTYFERYPEIKTYMQTTQEEAKENGYVLTPFGRKCWISGIQTAKGPMRAYAERQAINAPLQGGAADIIKSAMLDMDKAIKEHQLQAKMLLQVHDELLFEVKEEDAEKLVNLAKEVMEKTVTLSIPLVVEAGIGKNWSEAH</sequence>
<dbReference type="Gene3D" id="3.30.70.370">
    <property type="match status" value="1"/>
</dbReference>
<evidence type="ECO:0000256" key="7">
    <source>
        <dbReference type="ARBA" id="ARBA00022705"/>
    </source>
</evidence>
<evidence type="ECO:0000259" key="19">
    <source>
        <dbReference type="SMART" id="SM00474"/>
    </source>
</evidence>
<comment type="similarity">
    <text evidence="1 17">Belongs to the DNA polymerase type-A family.</text>
</comment>
<proteinExistence type="inferred from homology"/>
<evidence type="ECO:0000256" key="15">
    <source>
        <dbReference type="ARBA" id="ARBA00049244"/>
    </source>
</evidence>
<dbReference type="InterPro" id="IPR018320">
    <property type="entry name" value="DNA_polymerase_1"/>
</dbReference>
<dbReference type="InterPro" id="IPR008918">
    <property type="entry name" value="HhH2"/>
</dbReference>
<keyword evidence="12 17" id="KW-0239">DNA-directed DNA polymerase</keyword>
<comment type="subunit">
    <text evidence="2">Single-chain monomer with multiple functions.</text>
</comment>
<dbReference type="EMBL" id="CAMXCS010000002">
    <property type="protein sequence ID" value="CAI3947192.1"/>
    <property type="molecule type" value="Genomic_DNA"/>
</dbReference>
<dbReference type="SUPFAM" id="SSF47807">
    <property type="entry name" value="5' to 3' exonuclease, C-terminal subdomain"/>
    <property type="match status" value="1"/>
</dbReference>
<keyword evidence="5 17" id="KW-0808">Transferase</keyword>
<dbReference type="Pfam" id="PF02739">
    <property type="entry name" value="5_3_exonuc_N"/>
    <property type="match status" value="1"/>
</dbReference>
<evidence type="ECO:0000259" key="21">
    <source>
        <dbReference type="SMART" id="SM00482"/>
    </source>
</evidence>
<feature type="domain" description="5'-3' exonuclease" evidence="20">
    <location>
        <begin position="8"/>
        <end position="263"/>
    </location>
</feature>
<dbReference type="PRINTS" id="PR00868">
    <property type="entry name" value="DNAPOLI"/>
</dbReference>
<dbReference type="AlphaFoldDB" id="A0A9W4TNT3"/>
<evidence type="ECO:0000256" key="16">
    <source>
        <dbReference type="NCBIfam" id="TIGR00593"/>
    </source>
</evidence>
<dbReference type="NCBIfam" id="TIGR00593">
    <property type="entry name" value="pola"/>
    <property type="match status" value="1"/>
</dbReference>
<dbReference type="FunFam" id="1.10.150.20:FF:000003">
    <property type="entry name" value="DNA polymerase I"/>
    <property type="match status" value="1"/>
</dbReference>
<dbReference type="CDD" id="cd09898">
    <property type="entry name" value="H3TH_53EXO"/>
    <property type="match status" value="1"/>
</dbReference>
<dbReference type="InterPro" id="IPR002562">
    <property type="entry name" value="3'-5'_exonuclease_dom"/>
</dbReference>
<dbReference type="GO" id="GO:0003677">
    <property type="term" value="F:DNA binding"/>
    <property type="evidence" value="ECO:0007669"/>
    <property type="project" value="UniProtKB-UniRule"/>
</dbReference>
<dbReference type="GO" id="GO:0006302">
    <property type="term" value="P:double-strand break repair"/>
    <property type="evidence" value="ECO:0007669"/>
    <property type="project" value="TreeGrafter"/>
</dbReference>
<dbReference type="GO" id="GO:0008409">
    <property type="term" value="F:5'-3' exonuclease activity"/>
    <property type="evidence" value="ECO:0007669"/>
    <property type="project" value="UniProtKB-UniRule"/>
</dbReference>
<dbReference type="PANTHER" id="PTHR10133">
    <property type="entry name" value="DNA POLYMERASE I"/>
    <property type="match status" value="1"/>
</dbReference>
<dbReference type="SMART" id="SM00474">
    <property type="entry name" value="35EXOc"/>
    <property type="match status" value="1"/>
</dbReference>
<dbReference type="Proteomes" id="UP001154255">
    <property type="component" value="Unassembled WGS sequence"/>
</dbReference>
<evidence type="ECO:0000313" key="23">
    <source>
        <dbReference type="EMBL" id="CAI3947192.1"/>
    </source>
</evidence>
<dbReference type="InterPro" id="IPR019760">
    <property type="entry name" value="DNA-dir_DNA_pol_A_CS"/>
</dbReference>
<evidence type="ECO:0000313" key="22">
    <source>
        <dbReference type="EMBL" id="CAI3936270.1"/>
    </source>
</evidence>
<dbReference type="EC" id="2.7.7.7" evidence="3 16"/>
<dbReference type="SMART" id="SM00482">
    <property type="entry name" value="POLAc"/>
    <property type="match status" value="1"/>
</dbReference>
<evidence type="ECO:0000313" key="25">
    <source>
        <dbReference type="Proteomes" id="UP001154259"/>
    </source>
</evidence>
<dbReference type="GO" id="GO:0008408">
    <property type="term" value="F:3'-5' exonuclease activity"/>
    <property type="evidence" value="ECO:0007669"/>
    <property type="project" value="UniProtKB-UniRule"/>
</dbReference>
<dbReference type="CDD" id="cd06139">
    <property type="entry name" value="DNA_polA_I_Ecoli_like_exo"/>
    <property type="match status" value="1"/>
</dbReference>
<evidence type="ECO:0000256" key="14">
    <source>
        <dbReference type="ARBA" id="ARBA00023204"/>
    </source>
</evidence>
<keyword evidence="6 17" id="KW-0548">Nucleotidyltransferase</keyword>
<dbReference type="InterPro" id="IPR043502">
    <property type="entry name" value="DNA/RNA_pol_sf"/>
</dbReference>
<keyword evidence="14 17" id="KW-0234">DNA repair</keyword>
<evidence type="ECO:0000256" key="13">
    <source>
        <dbReference type="ARBA" id="ARBA00023125"/>
    </source>
</evidence>
<evidence type="ECO:0000256" key="3">
    <source>
        <dbReference type="ARBA" id="ARBA00012417"/>
    </source>
</evidence>
<dbReference type="GO" id="GO:0006261">
    <property type="term" value="P:DNA-templated DNA replication"/>
    <property type="evidence" value="ECO:0007669"/>
    <property type="project" value="UniProtKB-UniRule"/>
</dbReference>
<dbReference type="CDD" id="cd08637">
    <property type="entry name" value="DNA_pol_A_pol_I_C"/>
    <property type="match status" value="1"/>
</dbReference>
<feature type="domain" description="DNA-directed DNA polymerase family A palm" evidence="21">
    <location>
        <begin position="686"/>
        <end position="892"/>
    </location>
</feature>
<dbReference type="SMART" id="SM00279">
    <property type="entry name" value="HhH2"/>
    <property type="match status" value="1"/>
</dbReference>
<evidence type="ECO:0000256" key="1">
    <source>
        <dbReference type="ARBA" id="ARBA00007705"/>
    </source>
</evidence>
<reference evidence="22" key="1">
    <citation type="submission" date="2022-10" db="EMBL/GenBank/DDBJ databases">
        <authorList>
            <person name="Botero Cardona J."/>
        </authorList>
    </citation>
    <scope>NUCLEOTIDE SEQUENCE</scope>
    <source>
        <strain evidence="22">LMG 31819</strain>
        <strain evidence="23">R-53529</strain>
    </source>
</reference>